<organism evidence="3 4">
    <name type="scientific">Neolewinella xylanilytica</name>
    <dbReference type="NCBI Taxonomy" id="1514080"/>
    <lineage>
        <taxon>Bacteria</taxon>
        <taxon>Pseudomonadati</taxon>
        <taxon>Bacteroidota</taxon>
        <taxon>Saprospiria</taxon>
        <taxon>Saprospirales</taxon>
        <taxon>Lewinellaceae</taxon>
        <taxon>Neolewinella</taxon>
    </lineage>
</organism>
<dbReference type="Pfam" id="PF01408">
    <property type="entry name" value="GFO_IDH_MocA"/>
    <property type="match status" value="1"/>
</dbReference>
<evidence type="ECO:0000313" key="4">
    <source>
        <dbReference type="Proteomes" id="UP000237662"/>
    </source>
</evidence>
<gene>
    <name evidence="3" type="ORF">CLV84_1852</name>
</gene>
<name>A0A2S6IBK7_9BACT</name>
<dbReference type="PANTHER" id="PTHR43249">
    <property type="entry name" value="UDP-N-ACETYL-2-AMINO-2-DEOXY-D-GLUCURONATE OXIDASE"/>
    <property type="match status" value="1"/>
</dbReference>
<comment type="caution">
    <text evidence="3">The sequence shown here is derived from an EMBL/GenBank/DDBJ whole genome shotgun (WGS) entry which is preliminary data.</text>
</comment>
<dbReference type="InterPro" id="IPR036291">
    <property type="entry name" value="NAD(P)-bd_dom_sf"/>
</dbReference>
<dbReference type="Gene3D" id="3.40.50.720">
    <property type="entry name" value="NAD(P)-binding Rossmann-like Domain"/>
    <property type="match status" value="1"/>
</dbReference>
<evidence type="ECO:0000259" key="1">
    <source>
        <dbReference type="Pfam" id="PF01408"/>
    </source>
</evidence>
<dbReference type="GO" id="GO:0000166">
    <property type="term" value="F:nucleotide binding"/>
    <property type="evidence" value="ECO:0007669"/>
    <property type="project" value="InterPro"/>
</dbReference>
<dbReference type="EMBL" id="PTJC01000005">
    <property type="protein sequence ID" value="PPK88878.1"/>
    <property type="molecule type" value="Genomic_DNA"/>
</dbReference>
<dbReference type="SUPFAM" id="SSF51735">
    <property type="entry name" value="NAD(P)-binding Rossmann-fold domains"/>
    <property type="match status" value="1"/>
</dbReference>
<dbReference type="SUPFAM" id="SSF55347">
    <property type="entry name" value="Glyceraldehyde-3-phosphate dehydrogenase-like, C-terminal domain"/>
    <property type="match status" value="1"/>
</dbReference>
<keyword evidence="4" id="KW-1185">Reference proteome</keyword>
<evidence type="ECO:0000259" key="2">
    <source>
        <dbReference type="Pfam" id="PF22725"/>
    </source>
</evidence>
<dbReference type="InterPro" id="IPR000683">
    <property type="entry name" value="Gfo/Idh/MocA-like_OxRdtase_N"/>
</dbReference>
<dbReference type="InterPro" id="IPR052515">
    <property type="entry name" value="Gfo/Idh/MocA_Oxidoreductase"/>
</dbReference>
<sequence length="345" mass="37831">MVPQRFVVIGFGHIGRRHAALIAAHPEAELVAVCDALPPELLRRPPGAQLSVPFYQDLDVLLREVVFDVACICTPNGLHAPQALRCLTSGHHVVVEKPIALTVSECDQLIAAAMTHQREIFGVMQNRYSPASAWLKQLVADGQFGEILQVHIDCFWNRDARYYRTEEGQPHPWHGDAVLDGGVLFTQFAHFIDLLCWTFGRVEVLSARATNQTHTSLHPFPDSGMVHFRLEAGGFGSLNYSTVVWDKNFESTLSVLGTHGTVKLGGQYMNELRYCHVQGVCEPTLAPSAPPNNYGPYQGSAANHHFVIDNVVNVLNGREAVATTAEEGREVVELIAAIQAGSEPG</sequence>
<dbReference type="Pfam" id="PF22725">
    <property type="entry name" value="GFO_IDH_MocA_C3"/>
    <property type="match status" value="1"/>
</dbReference>
<dbReference type="Gene3D" id="3.30.360.10">
    <property type="entry name" value="Dihydrodipicolinate Reductase, domain 2"/>
    <property type="match status" value="1"/>
</dbReference>
<protein>
    <submittedName>
        <fullName evidence="3">Putative dehydrogenase</fullName>
    </submittedName>
</protein>
<dbReference type="PANTHER" id="PTHR43249:SF1">
    <property type="entry name" value="D-GLUCOSIDE 3-DEHYDROGENASE"/>
    <property type="match status" value="1"/>
</dbReference>
<reference evidence="3 4" key="1">
    <citation type="submission" date="2018-02" db="EMBL/GenBank/DDBJ databases">
        <title>Genomic Encyclopedia of Archaeal and Bacterial Type Strains, Phase II (KMG-II): from individual species to whole genera.</title>
        <authorList>
            <person name="Goeker M."/>
        </authorList>
    </citation>
    <scope>NUCLEOTIDE SEQUENCE [LARGE SCALE GENOMIC DNA]</scope>
    <source>
        <strain evidence="3 4">DSM 29526</strain>
    </source>
</reference>
<dbReference type="OrthoDB" id="9815825at2"/>
<feature type="domain" description="Gfo/Idh/MocA-like oxidoreductase N-terminal" evidence="1">
    <location>
        <begin position="5"/>
        <end position="118"/>
    </location>
</feature>
<dbReference type="RefSeq" id="WP_104419406.1">
    <property type="nucleotide sequence ID" value="NZ_PTJC01000005.1"/>
</dbReference>
<dbReference type="InterPro" id="IPR055170">
    <property type="entry name" value="GFO_IDH_MocA-like_dom"/>
</dbReference>
<accession>A0A2S6IBK7</accession>
<dbReference type="AlphaFoldDB" id="A0A2S6IBK7"/>
<feature type="domain" description="GFO/IDH/MocA-like oxidoreductase" evidence="2">
    <location>
        <begin position="135"/>
        <end position="262"/>
    </location>
</feature>
<evidence type="ECO:0000313" key="3">
    <source>
        <dbReference type="EMBL" id="PPK88878.1"/>
    </source>
</evidence>
<proteinExistence type="predicted"/>
<dbReference type="Proteomes" id="UP000237662">
    <property type="component" value="Unassembled WGS sequence"/>
</dbReference>